<keyword evidence="3" id="KW-1185">Reference proteome</keyword>
<feature type="region of interest" description="Disordered" evidence="1">
    <location>
        <begin position="35"/>
        <end position="75"/>
    </location>
</feature>
<dbReference type="Gramene" id="TraesNOR7B03G04121670.1">
    <property type="protein sequence ID" value="TraesNOR7B03G04121670.1"/>
    <property type="gene ID" value="TraesNOR7B03G04121670"/>
</dbReference>
<dbReference type="AlphaFoldDB" id="A0A3B6SAX2"/>
<dbReference type="Proteomes" id="UP000019116">
    <property type="component" value="Chromosome 7B"/>
</dbReference>
<accession>A0A3B6SAX2</accession>
<dbReference type="GeneID" id="123157222"/>
<evidence type="ECO:0000313" key="3">
    <source>
        <dbReference type="Proteomes" id="UP000019116"/>
    </source>
</evidence>
<proteinExistence type="predicted"/>
<evidence type="ECO:0000256" key="1">
    <source>
        <dbReference type="SAM" id="MobiDB-lite"/>
    </source>
</evidence>
<protein>
    <submittedName>
        <fullName evidence="2">Uncharacterized protein</fullName>
    </submittedName>
</protein>
<dbReference type="Gramene" id="TraesWEE_scaffold_027754_01G000200.1">
    <property type="protein sequence ID" value="TraesWEE_scaffold_027754_01G000200.1"/>
    <property type="gene ID" value="TraesWEE_scaffold_027754_01G000200"/>
</dbReference>
<dbReference type="Gramene" id="TraesROB_scaffold_039476_01G000200.1">
    <property type="protein sequence ID" value="TraesROB_scaffold_039476_01G000200.1"/>
    <property type="gene ID" value="TraesROB_scaffold_039476_01G000200"/>
</dbReference>
<reference evidence="2" key="2">
    <citation type="submission" date="2018-10" db="UniProtKB">
        <authorList>
            <consortium name="EnsemblPlants"/>
        </authorList>
    </citation>
    <scope>IDENTIFICATION</scope>
</reference>
<reference evidence="2" key="1">
    <citation type="submission" date="2018-08" db="EMBL/GenBank/DDBJ databases">
        <authorList>
            <person name="Rossello M."/>
        </authorList>
    </citation>
    <scope>NUCLEOTIDE SEQUENCE [LARGE SCALE GENOMIC DNA]</scope>
    <source>
        <strain evidence="2">cv. Chinese Spring</strain>
    </source>
</reference>
<evidence type="ECO:0000313" key="2">
    <source>
        <dbReference type="EnsemblPlants" id="TraesCS7B02G082600.1"/>
    </source>
</evidence>
<dbReference type="Gramene" id="TraesCAD_scaffold_034839_01G000200.1">
    <property type="protein sequence ID" value="TraesCAD_scaffold_034839_01G000200.1"/>
    <property type="gene ID" value="TraesCAD_scaffold_034839_01G000200"/>
</dbReference>
<dbReference type="Gramene" id="TraesLAC7B03G04028740.1">
    <property type="protein sequence ID" value="TraesLAC7B03G04028740.1"/>
    <property type="gene ID" value="TraesLAC7B03G04028740"/>
</dbReference>
<name>A0A3B6SAX2_WHEAT</name>
<dbReference type="Gramene" id="TraesCS7B02G082600.1">
    <property type="protein sequence ID" value="TraesCS7B02G082600.1"/>
    <property type="gene ID" value="TraesCS7B02G082600"/>
</dbReference>
<dbReference type="Gramene" id="TraesCS7B03G0221300.1">
    <property type="protein sequence ID" value="TraesCS7B03G0221300.1.CDS"/>
    <property type="gene ID" value="TraesCS7B03G0221300"/>
</dbReference>
<feature type="compositionally biased region" description="Acidic residues" evidence="1">
    <location>
        <begin position="59"/>
        <end position="70"/>
    </location>
</feature>
<dbReference type="Gramene" id="TraesCLE_scaffold_034815_01G000200.1">
    <property type="protein sequence ID" value="TraesCLE_scaffold_034815_01G000200.1"/>
    <property type="gene ID" value="TraesCLE_scaffold_034815_01G000200"/>
</dbReference>
<dbReference type="EnsemblPlants" id="TraesCS7B02G082600.1">
    <property type="protein sequence ID" value="TraesCS7B02G082600.1"/>
    <property type="gene ID" value="TraesCS7B02G082600"/>
</dbReference>
<organism evidence="2">
    <name type="scientific">Triticum aestivum</name>
    <name type="common">Wheat</name>
    <dbReference type="NCBI Taxonomy" id="4565"/>
    <lineage>
        <taxon>Eukaryota</taxon>
        <taxon>Viridiplantae</taxon>
        <taxon>Streptophyta</taxon>
        <taxon>Embryophyta</taxon>
        <taxon>Tracheophyta</taxon>
        <taxon>Spermatophyta</taxon>
        <taxon>Magnoliopsida</taxon>
        <taxon>Liliopsida</taxon>
        <taxon>Poales</taxon>
        <taxon>Poaceae</taxon>
        <taxon>BOP clade</taxon>
        <taxon>Pooideae</taxon>
        <taxon>Triticodae</taxon>
        <taxon>Triticeae</taxon>
        <taxon>Triticinae</taxon>
        <taxon>Triticum</taxon>
    </lineage>
</organism>
<dbReference type="STRING" id="4565.A0A3B6SAX2"/>
<sequence length="150" mass="15762">MASAVASKGAALPSFPKKLLAEPSASGAPVAFYAPRPAAVSPARGPNSTQGKEPRWYDDDSSDSEDEDADAGYRRPARARDFVVPSFPSQDVLDPVGIPACVDRLYALMEDGAAPPGLSSAAGAPRRGWWVEKDDDDAVYLTVPMLGLGK</sequence>
<dbReference type="RefSeq" id="XP_044431412.1">
    <property type="nucleotide sequence ID" value="XM_044575477.1"/>
</dbReference>
<dbReference type="Gramene" id="TraesJUL7B03G04114420.1">
    <property type="protein sequence ID" value="TraesJUL7B03G04114420.1"/>
    <property type="gene ID" value="TraesJUL7B03G04114420"/>
</dbReference>
<gene>
    <name evidence="2" type="primary">LOC123157222</name>
</gene>